<evidence type="ECO:0000313" key="3">
    <source>
        <dbReference type="EMBL" id="MDP4573961.1"/>
    </source>
</evidence>
<proteinExistence type="predicted"/>
<feature type="compositionally biased region" description="Low complexity" evidence="1">
    <location>
        <begin position="63"/>
        <end position="95"/>
    </location>
</feature>
<protein>
    <submittedName>
        <fullName evidence="3">Uncharacterized protein</fullName>
    </submittedName>
</protein>
<sequence>MNLRIALAATATFALAACGSSEDASTEAEADTVEIPADEALQGVDEEPVEDPAAMESDPAPVTTAGDGDAAEAEAASVQEAGDNAAATAEAAMDAMSEDDFEN</sequence>
<keyword evidence="2" id="KW-0732">Signal</keyword>
<feature type="region of interest" description="Disordered" evidence="1">
    <location>
        <begin position="19"/>
        <end position="103"/>
    </location>
</feature>
<dbReference type="Proteomes" id="UP001240639">
    <property type="component" value="Unassembled WGS sequence"/>
</dbReference>
<reference evidence="3 4" key="1">
    <citation type="submission" date="2023-08" db="EMBL/GenBank/DDBJ databases">
        <title>genomic of G39.</title>
        <authorList>
            <person name="Wang Y."/>
        </authorList>
    </citation>
    <scope>NUCLEOTIDE SEQUENCE [LARGE SCALE GENOMIC DNA]</scope>
    <source>
        <strain evidence="3 4">G39</strain>
    </source>
</reference>
<evidence type="ECO:0000313" key="4">
    <source>
        <dbReference type="Proteomes" id="UP001240639"/>
    </source>
</evidence>
<dbReference type="RefSeq" id="WP_305931418.1">
    <property type="nucleotide sequence ID" value="NZ_JAVAIM010000001.1"/>
</dbReference>
<comment type="caution">
    <text evidence="3">The sequence shown here is derived from an EMBL/GenBank/DDBJ whole genome shotgun (WGS) entry which is preliminary data.</text>
</comment>
<feature type="chain" id="PRO_5045802433" evidence="2">
    <location>
        <begin position="17"/>
        <end position="103"/>
    </location>
</feature>
<name>A0ABT9HLH1_9SPHN</name>
<gene>
    <name evidence="3" type="ORF">Q9K02_02255</name>
</gene>
<feature type="signal peptide" evidence="2">
    <location>
        <begin position="1"/>
        <end position="16"/>
    </location>
</feature>
<evidence type="ECO:0000256" key="1">
    <source>
        <dbReference type="SAM" id="MobiDB-lite"/>
    </source>
</evidence>
<evidence type="ECO:0000256" key="2">
    <source>
        <dbReference type="SAM" id="SignalP"/>
    </source>
</evidence>
<dbReference type="EMBL" id="JAVAIM010000001">
    <property type="protein sequence ID" value="MDP4573961.1"/>
    <property type="molecule type" value="Genomic_DNA"/>
</dbReference>
<keyword evidence="4" id="KW-1185">Reference proteome</keyword>
<accession>A0ABT9HLH1</accession>
<organism evidence="3 4">
    <name type="scientific">Qipengyuania profundimaris</name>
    <dbReference type="NCBI Taxonomy" id="3067652"/>
    <lineage>
        <taxon>Bacteria</taxon>
        <taxon>Pseudomonadati</taxon>
        <taxon>Pseudomonadota</taxon>
        <taxon>Alphaproteobacteria</taxon>
        <taxon>Sphingomonadales</taxon>
        <taxon>Erythrobacteraceae</taxon>
        <taxon>Qipengyuania</taxon>
    </lineage>
</organism>
<dbReference type="PROSITE" id="PS51257">
    <property type="entry name" value="PROKAR_LIPOPROTEIN"/>
    <property type="match status" value="1"/>
</dbReference>